<evidence type="ECO:0000313" key="3">
    <source>
        <dbReference type="Proteomes" id="UP000000758"/>
    </source>
</evidence>
<protein>
    <submittedName>
        <fullName evidence="2">Uncharacterized protein</fullName>
    </submittedName>
</protein>
<proteinExistence type="predicted"/>
<keyword evidence="3" id="KW-1185">Reference proteome</keyword>
<dbReference type="AlphaFoldDB" id="A0RUF3"/>
<accession>A0RUF3</accession>
<feature type="compositionally biased region" description="Basic and acidic residues" evidence="1">
    <location>
        <begin position="7"/>
        <end position="21"/>
    </location>
</feature>
<dbReference type="HOGENOM" id="CLU_2032757_0_0_2"/>
<feature type="region of interest" description="Disordered" evidence="1">
    <location>
        <begin position="1"/>
        <end position="34"/>
    </location>
</feature>
<evidence type="ECO:0000313" key="2">
    <source>
        <dbReference type="EMBL" id="ABK76970.1"/>
    </source>
</evidence>
<sequence length="121" mass="13513">MPPLRTARHEGPAPYRFRDQAPHTPAPEGSACIGGGRMIGHHTPACPQPLGRVLEVGKMPMAFNHDFYDSMISSGMINFLEPQLQQSIQNLFRIIKSHNNYLSITTRARYCLLIVSKNSPL</sequence>
<gene>
    <name evidence="2" type="ordered locus">CENSYa_0334</name>
</gene>
<dbReference type="EnsemblBacteria" id="ABK76970">
    <property type="protein sequence ID" value="ABK76970"/>
    <property type="gene ID" value="CENSYa_0334"/>
</dbReference>
<name>A0RUF3_CENSY</name>
<dbReference type="Proteomes" id="UP000000758">
    <property type="component" value="Chromosome"/>
</dbReference>
<evidence type="ECO:0000256" key="1">
    <source>
        <dbReference type="SAM" id="MobiDB-lite"/>
    </source>
</evidence>
<reference evidence="2 3" key="1">
    <citation type="journal article" date="2006" name="Proc. Natl. Acad. Sci. U.S.A.">
        <title>Genomic analysis of the uncultivated marine crenarchaeote Cenarchaeum symbiosum.</title>
        <authorList>
            <person name="Hallam S.J."/>
            <person name="Konstantinidis K.T."/>
            <person name="Putnam N."/>
            <person name="Schleper C."/>
            <person name="Watanabe Y."/>
            <person name="Sugahara J."/>
            <person name="Preston C."/>
            <person name="de la Torre J."/>
            <person name="Richardson P.M."/>
            <person name="DeLong E.F."/>
        </authorList>
    </citation>
    <scope>NUCLEOTIDE SEQUENCE [LARGE SCALE GENOMIC DNA]</scope>
    <source>
        <strain evidence="3">A</strain>
    </source>
</reference>
<organism evidence="2 3">
    <name type="scientific">Cenarchaeum symbiosum (strain A)</name>
    <dbReference type="NCBI Taxonomy" id="414004"/>
    <lineage>
        <taxon>Archaea</taxon>
        <taxon>Nitrososphaerota</taxon>
        <taxon>Candidatus Cenarchaeales</taxon>
        <taxon>Candidatus Cenarchaeaceae</taxon>
        <taxon>Candidatus Cenarchaeum</taxon>
    </lineage>
</organism>
<dbReference type="KEGG" id="csy:CENSYa_0334"/>
<dbReference type="EMBL" id="DP000238">
    <property type="protein sequence ID" value="ABK76970.1"/>
    <property type="molecule type" value="Genomic_DNA"/>
</dbReference>